<organism evidence="2 3">
    <name type="scientific">Nonomuraea deserti</name>
    <dbReference type="NCBI Taxonomy" id="1848322"/>
    <lineage>
        <taxon>Bacteria</taxon>
        <taxon>Bacillati</taxon>
        <taxon>Actinomycetota</taxon>
        <taxon>Actinomycetes</taxon>
        <taxon>Streptosporangiales</taxon>
        <taxon>Streptosporangiaceae</taxon>
        <taxon>Nonomuraea</taxon>
    </lineage>
</organism>
<evidence type="ECO:0000313" key="3">
    <source>
        <dbReference type="Proteomes" id="UP000295258"/>
    </source>
</evidence>
<dbReference type="SUPFAM" id="SSF53254">
    <property type="entry name" value="Phosphoglycerate mutase-like"/>
    <property type="match status" value="1"/>
</dbReference>
<sequence length="107" mass="11714">MSDHVRLLCMRHAESVNVTTRAVGALPDARLTPRGHEQAAEAARLLAGEGVTHVYASTALRARQTARRRRATARTGTRSRRAPSPPSRRSPRRIPARRSPWSVTSGA</sequence>
<dbReference type="Pfam" id="PF00300">
    <property type="entry name" value="His_Phos_1"/>
    <property type="match status" value="1"/>
</dbReference>
<protein>
    <recommendedName>
        <fullName evidence="4">Histidine phosphatase family protein</fullName>
    </recommendedName>
</protein>
<evidence type="ECO:0000313" key="2">
    <source>
        <dbReference type="EMBL" id="TDD12514.1"/>
    </source>
</evidence>
<dbReference type="AlphaFoldDB" id="A0A4R4W9M8"/>
<dbReference type="Gene3D" id="3.40.50.1240">
    <property type="entry name" value="Phosphoglycerate mutase-like"/>
    <property type="match status" value="1"/>
</dbReference>
<accession>A0A4R4W9M8</accession>
<dbReference type="EMBL" id="SMKO01000002">
    <property type="protein sequence ID" value="TDD12514.1"/>
    <property type="molecule type" value="Genomic_DNA"/>
</dbReference>
<dbReference type="Proteomes" id="UP000295258">
    <property type="component" value="Unassembled WGS sequence"/>
</dbReference>
<evidence type="ECO:0000256" key="1">
    <source>
        <dbReference type="SAM" id="MobiDB-lite"/>
    </source>
</evidence>
<keyword evidence="3" id="KW-1185">Reference proteome</keyword>
<comment type="caution">
    <text evidence="2">The sequence shown here is derived from an EMBL/GenBank/DDBJ whole genome shotgun (WGS) entry which is preliminary data.</text>
</comment>
<dbReference type="InterPro" id="IPR029033">
    <property type="entry name" value="His_PPase_superfam"/>
</dbReference>
<feature type="region of interest" description="Disordered" evidence="1">
    <location>
        <begin position="59"/>
        <end position="107"/>
    </location>
</feature>
<name>A0A4R4W9M8_9ACTN</name>
<reference evidence="2 3" key="1">
    <citation type="submission" date="2019-03" db="EMBL/GenBank/DDBJ databases">
        <title>Draft genome sequences of novel Actinobacteria.</title>
        <authorList>
            <person name="Sahin N."/>
            <person name="Ay H."/>
            <person name="Saygin H."/>
        </authorList>
    </citation>
    <scope>NUCLEOTIDE SEQUENCE [LARGE SCALE GENOMIC DNA]</scope>
    <source>
        <strain evidence="2 3">KC310</strain>
    </source>
</reference>
<evidence type="ECO:0008006" key="4">
    <source>
        <dbReference type="Google" id="ProtNLM"/>
    </source>
</evidence>
<dbReference type="InterPro" id="IPR013078">
    <property type="entry name" value="His_Pase_superF_clade-1"/>
</dbReference>
<gene>
    <name evidence="2" type="ORF">E1292_01305</name>
</gene>
<proteinExistence type="predicted"/>
<feature type="compositionally biased region" description="Basic residues" evidence="1">
    <location>
        <begin position="64"/>
        <end position="81"/>
    </location>
</feature>